<dbReference type="AlphaFoldDB" id="A0A7W5FSW6"/>
<evidence type="ECO:0000313" key="4">
    <source>
        <dbReference type="Proteomes" id="UP000541535"/>
    </source>
</evidence>
<keyword evidence="4" id="KW-1185">Reference proteome</keyword>
<gene>
    <name evidence="3" type="ORF">FHS03_001221</name>
</gene>
<dbReference type="Proteomes" id="UP000541535">
    <property type="component" value="Unassembled WGS sequence"/>
</dbReference>
<dbReference type="RefSeq" id="WP_183440143.1">
    <property type="nucleotide sequence ID" value="NZ_JACHXD010000003.1"/>
</dbReference>
<evidence type="ECO:0000313" key="3">
    <source>
        <dbReference type="EMBL" id="MBB3118190.1"/>
    </source>
</evidence>
<accession>A0A7W5FSW6</accession>
<keyword evidence="2" id="KW-0812">Transmembrane</keyword>
<proteinExistence type="predicted"/>
<keyword evidence="2" id="KW-1133">Transmembrane helix</keyword>
<keyword evidence="1" id="KW-0175">Coiled coil</keyword>
<comment type="caution">
    <text evidence="3">The sequence shown here is derived from an EMBL/GenBank/DDBJ whole genome shotgun (WGS) entry which is preliminary data.</text>
</comment>
<evidence type="ECO:0000256" key="1">
    <source>
        <dbReference type="SAM" id="Coils"/>
    </source>
</evidence>
<feature type="transmembrane region" description="Helical" evidence="2">
    <location>
        <begin position="89"/>
        <end position="108"/>
    </location>
</feature>
<evidence type="ECO:0008006" key="5">
    <source>
        <dbReference type="Google" id="ProtNLM"/>
    </source>
</evidence>
<dbReference type="EMBL" id="JACHXD010000003">
    <property type="protein sequence ID" value="MBB3118190.1"/>
    <property type="molecule type" value="Genomic_DNA"/>
</dbReference>
<organism evidence="3 4">
    <name type="scientific">Pseudoduganella violacea</name>
    <dbReference type="NCBI Taxonomy" id="1715466"/>
    <lineage>
        <taxon>Bacteria</taxon>
        <taxon>Pseudomonadati</taxon>
        <taxon>Pseudomonadota</taxon>
        <taxon>Betaproteobacteria</taxon>
        <taxon>Burkholderiales</taxon>
        <taxon>Oxalobacteraceae</taxon>
        <taxon>Telluria group</taxon>
        <taxon>Pseudoduganella</taxon>
    </lineage>
</organism>
<keyword evidence="2" id="KW-0472">Membrane</keyword>
<reference evidence="3 4" key="1">
    <citation type="submission" date="2020-08" db="EMBL/GenBank/DDBJ databases">
        <title>Genomic Encyclopedia of Type Strains, Phase III (KMG-III): the genomes of soil and plant-associated and newly described type strains.</title>
        <authorList>
            <person name="Whitman W."/>
        </authorList>
    </citation>
    <scope>NUCLEOTIDE SEQUENCE [LARGE SCALE GENOMIC DNA]</scope>
    <source>
        <strain evidence="3 4">CECT 8897</strain>
    </source>
</reference>
<evidence type="ECO:0000256" key="2">
    <source>
        <dbReference type="SAM" id="Phobius"/>
    </source>
</evidence>
<sequence>MPNDESQNVRLSFLDKQMNDVMAELTAMRREYATKTDLEAVKADIARLEARLDSFYAEFVAMRLEHGQRLAAIEAQLPHLATKAEMRKLALITTSANIAAILPLYMLLLHQLF</sequence>
<name>A0A7W5FSW6_9BURK</name>
<protein>
    <recommendedName>
        <fullName evidence="5">DUF1640 domain-containing protein</fullName>
    </recommendedName>
</protein>
<feature type="coiled-coil region" evidence="1">
    <location>
        <begin position="11"/>
        <end position="58"/>
    </location>
</feature>